<organism evidence="13 14">
    <name type="scientific">Candidatus Sedimenticola endophacoides</name>
    <dbReference type="NCBI Taxonomy" id="2548426"/>
    <lineage>
        <taxon>Bacteria</taxon>
        <taxon>Pseudomonadati</taxon>
        <taxon>Pseudomonadota</taxon>
        <taxon>Gammaproteobacteria</taxon>
        <taxon>Chromatiales</taxon>
        <taxon>Sedimenticolaceae</taxon>
        <taxon>Sedimenticola</taxon>
    </lineage>
</organism>
<dbReference type="InterPro" id="IPR033900">
    <property type="entry name" value="Gram_neg_porin_domain"/>
</dbReference>
<evidence type="ECO:0000259" key="12">
    <source>
        <dbReference type="Pfam" id="PF13609"/>
    </source>
</evidence>
<evidence type="ECO:0000256" key="10">
    <source>
        <dbReference type="ARBA" id="ARBA00023237"/>
    </source>
</evidence>
<comment type="caution">
    <text evidence="13">The sequence shown here is derived from an EMBL/GenBank/DDBJ whole genome shotgun (WGS) entry which is preliminary data.</text>
</comment>
<dbReference type="SUPFAM" id="SSF56935">
    <property type="entry name" value="Porins"/>
    <property type="match status" value="1"/>
</dbReference>
<proteinExistence type="predicted"/>
<accession>A0A657Q3C7</accession>
<evidence type="ECO:0000256" key="2">
    <source>
        <dbReference type="ARBA" id="ARBA00011233"/>
    </source>
</evidence>
<dbReference type="PRINTS" id="PR00184">
    <property type="entry name" value="NEISSPPORIN"/>
</dbReference>
<keyword evidence="7" id="KW-0406">Ion transport</keyword>
<keyword evidence="10" id="KW-0998">Cell outer membrane</keyword>
<evidence type="ECO:0000256" key="9">
    <source>
        <dbReference type="ARBA" id="ARBA00023136"/>
    </source>
</evidence>
<dbReference type="GO" id="GO:0046930">
    <property type="term" value="C:pore complex"/>
    <property type="evidence" value="ECO:0007669"/>
    <property type="project" value="UniProtKB-KW"/>
</dbReference>
<keyword evidence="5" id="KW-0812">Transmembrane</keyword>
<dbReference type="Pfam" id="PF13609">
    <property type="entry name" value="Porin_4"/>
    <property type="match status" value="1"/>
</dbReference>
<evidence type="ECO:0000313" key="13">
    <source>
        <dbReference type="EMBL" id="PUE01630.1"/>
    </source>
</evidence>
<feature type="chain" id="PRO_5030148161" description="Porin domain-containing protein" evidence="11">
    <location>
        <begin position="22"/>
        <end position="308"/>
    </location>
</feature>
<dbReference type="Gene3D" id="2.40.160.10">
    <property type="entry name" value="Porin"/>
    <property type="match status" value="1"/>
</dbReference>
<gene>
    <name evidence="13" type="ORF">C3L24_07515</name>
</gene>
<evidence type="ECO:0000256" key="8">
    <source>
        <dbReference type="ARBA" id="ARBA00023114"/>
    </source>
</evidence>
<reference evidence="13 14" key="1">
    <citation type="submission" date="2018-01" db="EMBL/GenBank/DDBJ databases">
        <title>Novel co-symbiosis in the lucinid bivalve Phacoides pectinatus.</title>
        <authorList>
            <person name="Lim S.J."/>
            <person name="Davis B.G."/>
            <person name="Gill D.E."/>
            <person name="Engel A.S."/>
            <person name="Anderson L.C."/>
            <person name="Campbell B.J."/>
        </authorList>
    </citation>
    <scope>NUCLEOTIDE SEQUENCE [LARGE SCALE GENOMIC DNA]</scope>
    <source>
        <strain evidence="13">N3_P5</strain>
    </source>
</reference>
<evidence type="ECO:0000256" key="5">
    <source>
        <dbReference type="ARBA" id="ARBA00022692"/>
    </source>
</evidence>
<comment type="subcellular location">
    <subcellularLocation>
        <location evidence="1">Cell outer membrane</location>
        <topology evidence="1">Multi-pass membrane protein</topology>
    </subcellularLocation>
</comment>
<sequence length="308" mass="33068">MNKKIIALAVAAAFVAPAAMADTTLYGRINTQVVSTDNGTNDEWDVEDNASRIGVKGSEDLGNGMTAVYQIELDVDAENTGNTSGRLAYTGIAGGFGTVALGRQWTPYYGSVDKADFNQVNGMNDTYIGTARVGNALAYVSPNFSGFTATLAMIIDDDSGLDVGEDGIDVYNLSLDYNNGPLRVGFSVLDAGGTVDGKQWGIGAKYKMDSFAVFAQYEDADFEIYNALMSGSETADVDAYAIGVEAYFGNNTLRAKFGEVDTAAETEQWSIGLQHNFSKRTMVFAEYENSETGTTDTDRFGFGIRHDF</sequence>
<dbReference type="InterPro" id="IPR002299">
    <property type="entry name" value="Porin_Neis"/>
</dbReference>
<dbReference type="PANTHER" id="PTHR34501">
    <property type="entry name" value="PROTEIN YDDL-RELATED"/>
    <property type="match status" value="1"/>
</dbReference>
<feature type="signal peptide" evidence="11">
    <location>
        <begin position="1"/>
        <end position="21"/>
    </location>
</feature>
<keyword evidence="3" id="KW-0813">Transport</keyword>
<dbReference type="InterPro" id="IPR050298">
    <property type="entry name" value="Gram-neg_bact_OMP"/>
</dbReference>
<dbReference type="InterPro" id="IPR001702">
    <property type="entry name" value="Porin_Gram-ve"/>
</dbReference>
<evidence type="ECO:0000256" key="7">
    <source>
        <dbReference type="ARBA" id="ARBA00023065"/>
    </source>
</evidence>
<feature type="domain" description="Porin" evidence="12">
    <location>
        <begin position="7"/>
        <end position="293"/>
    </location>
</feature>
<keyword evidence="8" id="KW-0626">Porin</keyword>
<dbReference type="GO" id="GO:0034220">
    <property type="term" value="P:monoatomic ion transmembrane transport"/>
    <property type="evidence" value="ECO:0007669"/>
    <property type="project" value="InterPro"/>
</dbReference>
<evidence type="ECO:0000256" key="3">
    <source>
        <dbReference type="ARBA" id="ARBA00022448"/>
    </source>
</evidence>
<dbReference type="AlphaFoldDB" id="A0A657Q3C7"/>
<dbReference type="CDD" id="cd00342">
    <property type="entry name" value="gram_neg_porins"/>
    <property type="match status" value="1"/>
</dbReference>
<evidence type="ECO:0000256" key="11">
    <source>
        <dbReference type="SAM" id="SignalP"/>
    </source>
</evidence>
<protein>
    <recommendedName>
        <fullName evidence="12">Porin domain-containing protein</fullName>
    </recommendedName>
</protein>
<keyword evidence="9" id="KW-0472">Membrane</keyword>
<dbReference type="PANTHER" id="PTHR34501:SF9">
    <property type="entry name" value="MAJOR OUTER MEMBRANE PROTEIN P.IA"/>
    <property type="match status" value="1"/>
</dbReference>
<dbReference type="Proteomes" id="UP000250928">
    <property type="component" value="Unassembled WGS sequence"/>
</dbReference>
<dbReference type="EMBL" id="PQCO01000197">
    <property type="protein sequence ID" value="PUE01630.1"/>
    <property type="molecule type" value="Genomic_DNA"/>
</dbReference>
<evidence type="ECO:0000256" key="6">
    <source>
        <dbReference type="ARBA" id="ARBA00022729"/>
    </source>
</evidence>
<name>A0A657Q3C7_9GAMM</name>
<keyword evidence="6 11" id="KW-0732">Signal</keyword>
<dbReference type="InterPro" id="IPR023614">
    <property type="entry name" value="Porin_dom_sf"/>
</dbReference>
<evidence type="ECO:0000256" key="1">
    <source>
        <dbReference type="ARBA" id="ARBA00004571"/>
    </source>
</evidence>
<evidence type="ECO:0000313" key="14">
    <source>
        <dbReference type="Proteomes" id="UP000250928"/>
    </source>
</evidence>
<comment type="subunit">
    <text evidence="2">Homotrimer.</text>
</comment>
<dbReference type="GO" id="GO:0009279">
    <property type="term" value="C:cell outer membrane"/>
    <property type="evidence" value="ECO:0007669"/>
    <property type="project" value="UniProtKB-SubCell"/>
</dbReference>
<keyword evidence="4" id="KW-1134">Transmembrane beta strand</keyword>
<dbReference type="PRINTS" id="PR00182">
    <property type="entry name" value="ECOLNEIPORIN"/>
</dbReference>
<dbReference type="GO" id="GO:0015288">
    <property type="term" value="F:porin activity"/>
    <property type="evidence" value="ECO:0007669"/>
    <property type="project" value="UniProtKB-KW"/>
</dbReference>
<evidence type="ECO:0000256" key="4">
    <source>
        <dbReference type="ARBA" id="ARBA00022452"/>
    </source>
</evidence>